<keyword evidence="3" id="KW-1185">Reference proteome</keyword>
<proteinExistence type="predicted"/>
<gene>
    <name evidence="2" type="ORF">DVW87_01320</name>
</gene>
<organism evidence="2 3">
    <name type="scientific">Sphingomonas aracearum</name>
    <dbReference type="NCBI Taxonomy" id="2283317"/>
    <lineage>
        <taxon>Bacteria</taxon>
        <taxon>Pseudomonadati</taxon>
        <taxon>Pseudomonadota</taxon>
        <taxon>Alphaproteobacteria</taxon>
        <taxon>Sphingomonadales</taxon>
        <taxon>Sphingomonadaceae</taxon>
        <taxon>Sphingomonas</taxon>
    </lineage>
</organism>
<feature type="signal peptide" evidence="1">
    <location>
        <begin position="1"/>
        <end position="21"/>
    </location>
</feature>
<keyword evidence="1" id="KW-0732">Signal</keyword>
<name>A0A369VYD8_9SPHN</name>
<evidence type="ECO:0000256" key="1">
    <source>
        <dbReference type="SAM" id="SignalP"/>
    </source>
</evidence>
<evidence type="ECO:0000313" key="3">
    <source>
        <dbReference type="Proteomes" id="UP000253918"/>
    </source>
</evidence>
<protein>
    <submittedName>
        <fullName evidence="2">Uncharacterized protein</fullName>
    </submittedName>
</protein>
<reference evidence="2 3" key="1">
    <citation type="submission" date="2018-07" db="EMBL/GenBank/DDBJ databases">
        <title>a novel species of Sphingomonas isolated from the rhizosphere soil of Araceae plant.</title>
        <authorList>
            <person name="Zhiyong W."/>
            <person name="Qinglan Z."/>
            <person name="Zhiwei F."/>
            <person name="Ding X."/>
            <person name="Gejiao W."/>
            <person name="Shixue Z."/>
        </authorList>
    </citation>
    <scope>NUCLEOTIDE SEQUENCE [LARGE SCALE GENOMIC DNA]</scope>
    <source>
        <strain evidence="2 3">WZY 27</strain>
    </source>
</reference>
<comment type="caution">
    <text evidence="2">The sequence shown here is derived from an EMBL/GenBank/DDBJ whole genome shotgun (WGS) entry which is preliminary data.</text>
</comment>
<dbReference type="Proteomes" id="UP000253918">
    <property type="component" value="Unassembled WGS sequence"/>
</dbReference>
<dbReference type="PROSITE" id="PS51257">
    <property type="entry name" value="PROKAR_LIPOPROTEIN"/>
    <property type="match status" value="1"/>
</dbReference>
<dbReference type="EMBL" id="QQNB01000001">
    <property type="protein sequence ID" value="RDE07414.1"/>
    <property type="molecule type" value="Genomic_DNA"/>
</dbReference>
<dbReference type="OrthoDB" id="8482143at2"/>
<feature type="chain" id="PRO_5016614102" evidence="1">
    <location>
        <begin position="22"/>
        <end position="121"/>
    </location>
</feature>
<evidence type="ECO:0000313" key="2">
    <source>
        <dbReference type="EMBL" id="RDE07414.1"/>
    </source>
</evidence>
<dbReference type="AlphaFoldDB" id="A0A369VYD8"/>
<sequence length="121" mass="12537">MRLLAPLALSLAMAGCASTPATPRPGRAPFVPIPTGTAGLQGVMGRNSGQLTALLGQPVADVREGAARKLQFRSGTCVLDTYLYPRNGGEPVVTYLDARQPDGSPIDRASCVAAFSIRRGG</sequence>
<accession>A0A369VYD8</accession>